<feature type="transmembrane region" description="Helical" evidence="5">
    <location>
        <begin position="70"/>
        <end position="89"/>
    </location>
</feature>
<evidence type="ECO:0000256" key="3">
    <source>
        <dbReference type="ARBA" id="ARBA00022989"/>
    </source>
</evidence>
<dbReference type="AlphaFoldDB" id="A0A2S4HDZ3"/>
<evidence type="ECO:0000313" key="9">
    <source>
        <dbReference type="Proteomes" id="UP000237222"/>
    </source>
</evidence>
<evidence type="ECO:0000259" key="6">
    <source>
        <dbReference type="Pfam" id="PF05154"/>
    </source>
</evidence>
<dbReference type="EMBL" id="RHGB01000005">
    <property type="protein sequence ID" value="RNL66009.1"/>
    <property type="molecule type" value="Genomic_DNA"/>
</dbReference>
<keyword evidence="10" id="KW-1185">Reference proteome</keyword>
<comment type="subcellular location">
    <subcellularLocation>
        <location evidence="1">Membrane</location>
        <topology evidence="1">Multi-pass membrane protein</topology>
    </subcellularLocation>
</comment>
<accession>A0A2S4HDZ3</accession>
<dbReference type="GO" id="GO:0016020">
    <property type="term" value="C:membrane"/>
    <property type="evidence" value="ECO:0007669"/>
    <property type="project" value="UniProtKB-SubCell"/>
</dbReference>
<evidence type="ECO:0000256" key="1">
    <source>
        <dbReference type="ARBA" id="ARBA00004141"/>
    </source>
</evidence>
<evidence type="ECO:0000256" key="2">
    <source>
        <dbReference type="ARBA" id="ARBA00022692"/>
    </source>
</evidence>
<evidence type="ECO:0000313" key="10">
    <source>
        <dbReference type="Proteomes" id="UP000274695"/>
    </source>
</evidence>
<organism evidence="7 9">
    <name type="scientific">Zhongshania marina</name>
    <dbReference type="NCBI Taxonomy" id="2304603"/>
    <lineage>
        <taxon>Bacteria</taxon>
        <taxon>Pseudomonadati</taxon>
        <taxon>Pseudomonadota</taxon>
        <taxon>Gammaproteobacteria</taxon>
        <taxon>Cellvibrionales</taxon>
        <taxon>Spongiibacteraceae</taxon>
        <taxon>Zhongshania</taxon>
    </lineage>
</organism>
<evidence type="ECO:0000256" key="5">
    <source>
        <dbReference type="SAM" id="Phobius"/>
    </source>
</evidence>
<evidence type="ECO:0000313" key="8">
    <source>
        <dbReference type="EMBL" id="RNL66009.1"/>
    </source>
</evidence>
<dbReference type="RefSeq" id="WP_103685218.1">
    <property type="nucleotide sequence ID" value="NZ_PQGG01000032.1"/>
</dbReference>
<dbReference type="Proteomes" id="UP000237222">
    <property type="component" value="Unassembled WGS sequence"/>
</dbReference>
<dbReference type="OrthoDB" id="9816361at2"/>
<dbReference type="InterPro" id="IPR007829">
    <property type="entry name" value="TM2"/>
</dbReference>
<sequence>MKGKILDFNAATSQGVIAGEDGKRYNFNGAEWKSEGSASTGLTVDFVVNGESATQLYLDKTVSSASSKKIAAALLAFFFGAFGVHKFYLGYNKQGVIMLLTFLFGFILLGLPSIAIGIIAFIEFIIYITKSDDDFEQTYVTGQRPWF</sequence>
<dbReference type="Pfam" id="PF05154">
    <property type="entry name" value="TM2"/>
    <property type="match status" value="1"/>
</dbReference>
<comment type="caution">
    <text evidence="7">The sequence shown here is derived from an EMBL/GenBank/DDBJ whole genome shotgun (WGS) entry which is preliminary data.</text>
</comment>
<evidence type="ECO:0000256" key="4">
    <source>
        <dbReference type="ARBA" id="ARBA00023136"/>
    </source>
</evidence>
<dbReference type="Proteomes" id="UP000274695">
    <property type="component" value="Unassembled WGS sequence"/>
</dbReference>
<reference evidence="7" key="1">
    <citation type="submission" date="2018-01" db="EMBL/GenBank/DDBJ databases">
        <authorList>
            <person name="Yu X.-D."/>
        </authorList>
    </citation>
    <scope>NUCLEOTIDE SEQUENCE</scope>
    <source>
        <strain evidence="7">ZX-21</strain>
    </source>
</reference>
<evidence type="ECO:0000313" key="7">
    <source>
        <dbReference type="EMBL" id="POP51921.1"/>
    </source>
</evidence>
<name>A0A2S4HDZ3_9GAMM</name>
<proteinExistence type="predicted"/>
<protein>
    <submittedName>
        <fullName evidence="8">TM2 domain-containing protein</fullName>
    </submittedName>
</protein>
<reference evidence="8 10" key="2">
    <citation type="submission" date="2018-10" db="EMBL/GenBank/DDBJ databases">
        <title>Draft genome sequence of Zhongshania sp. DSW25-10.</title>
        <authorList>
            <person name="Oh J."/>
        </authorList>
    </citation>
    <scope>NUCLEOTIDE SEQUENCE [LARGE SCALE GENOMIC DNA]</scope>
    <source>
        <strain evidence="8 10">DSW25-10</strain>
    </source>
</reference>
<gene>
    <name evidence="7" type="ORF">C0068_14570</name>
    <name evidence="8" type="ORF">D0911_06530</name>
</gene>
<keyword evidence="4 5" id="KW-0472">Membrane</keyword>
<feature type="transmembrane region" description="Helical" evidence="5">
    <location>
        <begin position="95"/>
        <end position="122"/>
    </location>
</feature>
<dbReference type="EMBL" id="PQGG01000032">
    <property type="protein sequence ID" value="POP51921.1"/>
    <property type="molecule type" value="Genomic_DNA"/>
</dbReference>
<keyword evidence="3 5" id="KW-1133">Transmembrane helix</keyword>
<feature type="domain" description="TM2" evidence="6">
    <location>
        <begin position="67"/>
        <end position="109"/>
    </location>
</feature>
<keyword evidence="2 5" id="KW-0812">Transmembrane</keyword>